<dbReference type="InterPro" id="IPR021704">
    <property type="entry name" value="DUF3287"/>
</dbReference>
<evidence type="ECO:0000313" key="1">
    <source>
        <dbReference type="EMBL" id="VYS59065.1"/>
    </source>
</evidence>
<reference evidence="1 2" key="1">
    <citation type="submission" date="2019-11" db="EMBL/GenBank/DDBJ databases">
        <authorList>
            <person name="Jiao W.-B."/>
            <person name="Schneeberger K."/>
        </authorList>
    </citation>
    <scope>NUCLEOTIDE SEQUENCE [LARGE SCALE GENOMIC DNA]</scope>
    <source>
        <strain evidence="2">cv. An-1</strain>
    </source>
</reference>
<dbReference type="Proteomes" id="UP000426265">
    <property type="component" value="Unassembled WGS sequence"/>
</dbReference>
<proteinExistence type="predicted"/>
<sequence length="85" mass="9904">MAFIKALVVQHQKRSLEKRKLRKMINRMLRRVTAISRELHTLNSHPSDWIELEISEFARIPNCMMLILDLAGQGVQVFSTSRKVS</sequence>
<evidence type="ECO:0000313" key="2">
    <source>
        <dbReference type="Proteomes" id="UP000426265"/>
    </source>
</evidence>
<name>A0A654FDV3_ARATH</name>
<dbReference type="AlphaFoldDB" id="A0A654FDV3"/>
<organism evidence="1 2">
    <name type="scientific">Arabidopsis thaliana</name>
    <name type="common">Mouse-ear cress</name>
    <dbReference type="NCBI Taxonomy" id="3702"/>
    <lineage>
        <taxon>Eukaryota</taxon>
        <taxon>Viridiplantae</taxon>
        <taxon>Streptophyta</taxon>
        <taxon>Embryophyta</taxon>
        <taxon>Tracheophyta</taxon>
        <taxon>Spermatophyta</taxon>
        <taxon>Magnoliopsida</taxon>
        <taxon>eudicotyledons</taxon>
        <taxon>Gunneridae</taxon>
        <taxon>Pentapetalae</taxon>
        <taxon>rosids</taxon>
        <taxon>malvids</taxon>
        <taxon>Brassicales</taxon>
        <taxon>Brassicaceae</taxon>
        <taxon>Camelineae</taxon>
        <taxon>Arabidopsis</taxon>
    </lineage>
</organism>
<dbReference type="EMBL" id="CACRSJ010000106">
    <property type="protein sequence ID" value="VYS59065.1"/>
    <property type="molecule type" value="Genomic_DNA"/>
</dbReference>
<protein>
    <submittedName>
        <fullName evidence="1">Uncharacterized protein</fullName>
    </submittedName>
</protein>
<dbReference type="Pfam" id="PF11690">
    <property type="entry name" value="DUF3287"/>
    <property type="match status" value="1"/>
</dbReference>
<accession>A0A654FDV3</accession>
<gene>
    <name evidence="1" type="ORF">AN1_LOCUS14507</name>
</gene>